<name>A9BBM1_PROM4</name>
<dbReference type="HOGENOM" id="CLU_1073085_0_0_3"/>
<dbReference type="STRING" id="93059.P9211_13021"/>
<keyword evidence="2" id="KW-1185">Reference proteome</keyword>
<reference evidence="1 2" key="1">
    <citation type="journal article" date="2007" name="PLoS Genet.">
        <title>Patterns and implications of gene gain and loss in the evolution of Prochlorococcus.</title>
        <authorList>
            <person name="Kettler G.C."/>
            <person name="Martiny A.C."/>
            <person name="Huang K."/>
            <person name="Zucker J."/>
            <person name="Coleman M.L."/>
            <person name="Rodrigue S."/>
            <person name="Chen F."/>
            <person name="Lapidus A."/>
            <person name="Ferriera S."/>
            <person name="Johnson J."/>
            <person name="Steglich C."/>
            <person name="Church G.M."/>
            <person name="Richardson P."/>
            <person name="Chisholm S.W."/>
        </authorList>
    </citation>
    <scope>NUCLEOTIDE SEQUENCE [LARGE SCALE GENOMIC DNA]</scope>
    <source>
        <strain evidence="2">MIT 9211</strain>
    </source>
</reference>
<dbReference type="EMBL" id="CP000878">
    <property type="protein sequence ID" value="ABX09233.1"/>
    <property type="molecule type" value="Genomic_DNA"/>
</dbReference>
<gene>
    <name evidence="1" type="ordered locus">P9211_13021</name>
</gene>
<dbReference type="KEGG" id="pmj:P9211_13021"/>
<sequence length="259" mass="29596">MSENNLIFLNASEHLFGLDISETLMLRNYSHVNGFLFCSMMGGSESIRDLQEARNLGVEAYEFPLVESLFSVSKIFLALEKVFSDDLSLLAKHKIFIDICTKDALEMLLDVKKLSIPSFLKRSNLIFNLNRRSLIRSSRNIRTSSYEVSDYENQINHIILEISKPLKDSGHSFSISGGISNQSLHCLGKANIKPDFIKTGLFTISREGFSIDELSRKILNFQSIEAKLLDLMNNSMHFKHSYVNKRQMHMMNFIIESLV</sequence>
<evidence type="ECO:0000313" key="2">
    <source>
        <dbReference type="Proteomes" id="UP000000788"/>
    </source>
</evidence>
<organism evidence="1 2">
    <name type="scientific">Prochlorococcus marinus (strain MIT 9211)</name>
    <dbReference type="NCBI Taxonomy" id="93059"/>
    <lineage>
        <taxon>Bacteria</taxon>
        <taxon>Bacillati</taxon>
        <taxon>Cyanobacteriota</taxon>
        <taxon>Cyanophyceae</taxon>
        <taxon>Synechococcales</taxon>
        <taxon>Prochlorococcaceae</taxon>
        <taxon>Prochlorococcus</taxon>
    </lineage>
</organism>
<accession>A9BBM1</accession>
<protein>
    <submittedName>
        <fullName evidence="1">Uncharacterized protein</fullName>
    </submittedName>
</protein>
<proteinExistence type="predicted"/>
<evidence type="ECO:0000313" key="1">
    <source>
        <dbReference type="EMBL" id="ABX09233.1"/>
    </source>
</evidence>
<dbReference type="Proteomes" id="UP000000788">
    <property type="component" value="Chromosome"/>
</dbReference>
<dbReference type="RefSeq" id="WP_012195854.1">
    <property type="nucleotide sequence ID" value="NC_009976.1"/>
</dbReference>
<dbReference type="AlphaFoldDB" id="A9BBM1"/>